<evidence type="ECO:0000313" key="3">
    <source>
        <dbReference type="Proteomes" id="UP000676169"/>
    </source>
</evidence>
<organism evidence="2 3">
    <name type="scientific">Luteolibacter ambystomatis</name>
    <dbReference type="NCBI Taxonomy" id="2824561"/>
    <lineage>
        <taxon>Bacteria</taxon>
        <taxon>Pseudomonadati</taxon>
        <taxon>Verrucomicrobiota</taxon>
        <taxon>Verrucomicrobiia</taxon>
        <taxon>Verrucomicrobiales</taxon>
        <taxon>Verrucomicrobiaceae</taxon>
        <taxon>Luteolibacter</taxon>
    </lineage>
</organism>
<feature type="signal peptide" evidence="1">
    <location>
        <begin position="1"/>
        <end position="20"/>
    </location>
</feature>
<keyword evidence="3" id="KW-1185">Reference proteome</keyword>
<dbReference type="Proteomes" id="UP000676169">
    <property type="component" value="Chromosome"/>
</dbReference>
<protein>
    <submittedName>
        <fullName evidence="2">Uncharacterized protein</fullName>
    </submittedName>
</protein>
<dbReference type="AlphaFoldDB" id="A0A975IXL3"/>
<accession>A0A975IXL3</accession>
<gene>
    <name evidence="2" type="ORF">KBB96_10530</name>
</gene>
<dbReference type="EMBL" id="CP073100">
    <property type="protein sequence ID" value="QUE49307.1"/>
    <property type="molecule type" value="Genomic_DNA"/>
</dbReference>
<evidence type="ECO:0000313" key="2">
    <source>
        <dbReference type="EMBL" id="QUE49307.1"/>
    </source>
</evidence>
<keyword evidence="1" id="KW-0732">Signal</keyword>
<feature type="chain" id="PRO_5037915097" evidence="1">
    <location>
        <begin position="21"/>
        <end position="320"/>
    </location>
</feature>
<dbReference type="Gene3D" id="2.130.10.10">
    <property type="entry name" value="YVTN repeat-like/Quinoprotein amine dehydrogenase"/>
    <property type="match status" value="1"/>
</dbReference>
<dbReference type="RefSeq" id="WP_211629368.1">
    <property type="nucleotide sequence ID" value="NZ_CP073100.1"/>
</dbReference>
<sequence length="320" mass="35215">MKPHLLQLLSGFALVSVSSAAEPSTAPDRHDFFYAGEAKTQDMYRVEKGALVWSWHNPGSRGEISDAVRLADGRILFAHQYGVTLIDGADKDNKVLWHHDAPQGCEIHTASMIGKQRVLFIQNGPEPKCVVMNIATNQVEREFPLEVGNVKGTHGQFRHAELTATGTLLVSHMDGGKVSEYDDHGRELWTAKFPGPWSASRLPNGNTLVTGSKLVREITSAGDTVWEITPADLPDQGIRSFQISTRLANGNTLVNNWVNSWSETVDPATAPAQVLEVTPDKKVVWTLKAWRDPLNLGPSTTLQLPDSTRAKYDKFGGFHD</sequence>
<dbReference type="InterPro" id="IPR011047">
    <property type="entry name" value="Quinoprotein_ADH-like_sf"/>
</dbReference>
<dbReference type="KEGG" id="lamb:KBB96_10530"/>
<proteinExistence type="predicted"/>
<reference evidence="2" key="1">
    <citation type="submission" date="2021-04" db="EMBL/GenBank/DDBJ databases">
        <title>Luteolibacter sp. 32A isolated from the skin of an Anderson's salamander (Ambystoma andersonii).</title>
        <authorList>
            <person name="Spergser J."/>
            <person name="Busse H.-J."/>
        </authorList>
    </citation>
    <scope>NUCLEOTIDE SEQUENCE</scope>
    <source>
        <strain evidence="2">32A</strain>
    </source>
</reference>
<dbReference type="SUPFAM" id="SSF50998">
    <property type="entry name" value="Quinoprotein alcohol dehydrogenase-like"/>
    <property type="match status" value="1"/>
</dbReference>
<dbReference type="InterPro" id="IPR015943">
    <property type="entry name" value="WD40/YVTN_repeat-like_dom_sf"/>
</dbReference>
<name>A0A975IXL3_9BACT</name>
<evidence type="ECO:0000256" key="1">
    <source>
        <dbReference type="SAM" id="SignalP"/>
    </source>
</evidence>